<keyword evidence="5 7" id="KW-0472">Membrane</keyword>
<comment type="subcellular location">
    <subcellularLocation>
        <location evidence="1">Membrane</location>
        <topology evidence="1">Multi-pass membrane protein</topology>
    </subcellularLocation>
</comment>
<evidence type="ECO:0000313" key="9">
    <source>
        <dbReference type="Proteomes" id="UP000502823"/>
    </source>
</evidence>
<evidence type="ECO:0000256" key="5">
    <source>
        <dbReference type="ARBA" id="ARBA00023136"/>
    </source>
</evidence>
<evidence type="ECO:0000256" key="4">
    <source>
        <dbReference type="ARBA" id="ARBA00022989"/>
    </source>
</evidence>
<feature type="binding site" evidence="6">
    <location>
        <position position="297"/>
    </location>
    <ligand>
        <name>Zn(2+)</name>
        <dbReference type="ChEBI" id="CHEBI:29105"/>
    </ligand>
</feature>
<evidence type="ECO:0000313" key="8">
    <source>
        <dbReference type="EMBL" id="GFG28549.1"/>
    </source>
</evidence>
<keyword evidence="9" id="KW-1185">Reference proteome</keyword>
<evidence type="ECO:0000256" key="7">
    <source>
        <dbReference type="SAM" id="Phobius"/>
    </source>
</evidence>
<organism evidence="8 9">
    <name type="scientific">Coptotermes formosanus</name>
    <name type="common">Formosan subterranean termite</name>
    <dbReference type="NCBI Taxonomy" id="36987"/>
    <lineage>
        <taxon>Eukaryota</taxon>
        <taxon>Metazoa</taxon>
        <taxon>Ecdysozoa</taxon>
        <taxon>Arthropoda</taxon>
        <taxon>Hexapoda</taxon>
        <taxon>Insecta</taxon>
        <taxon>Pterygota</taxon>
        <taxon>Neoptera</taxon>
        <taxon>Polyneoptera</taxon>
        <taxon>Dictyoptera</taxon>
        <taxon>Blattodea</taxon>
        <taxon>Blattoidea</taxon>
        <taxon>Termitoidae</taxon>
        <taxon>Rhinotermitidae</taxon>
        <taxon>Coptotermes</taxon>
    </lineage>
</organism>
<keyword evidence="4 7" id="KW-1133">Transmembrane helix</keyword>
<dbReference type="Proteomes" id="UP000502823">
    <property type="component" value="Unassembled WGS sequence"/>
</dbReference>
<dbReference type="AlphaFoldDB" id="A0A6L2P8K7"/>
<feature type="transmembrane region" description="Helical" evidence="7">
    <location>
        <begin position="198"/>
        <end position="219"/>
    </location>
</feature>
<dbReference type="EMBL" id="BLKM01006643">
    <property type="protein sequence ID" value="GFG28549.1"/>
    <property type="molecule type" value="Genomic_DNA"/>
</dbReference>
<dbReference type="InParanoid" id="A0A6L2P8K7"/>
<feature type="binding site" evidence="6">
    <location>
        <position position="156"/>
    </location>
    <ligand>
        <name>Zn(2+)</name>
        <dbReference type="ChEBI" id="CHEBI:29105"/>
    </ligand>
</feature>
<sequence>MPNNAFVTKHQHSQSLLAGGTSIRISNEGSFIYERVDDEDQVYSHYEDTAKKCLNDNESPKRKKNLLHFRDMPPHLQFNPYIFTGYRPLLTFWGSINSLFYLHNETINILTHGIPIVYILVTVPGLMPWDHIESRFLPWCHIIGAVSPWIGSFVYHLFMNLERGEVIYYKLLQLDMLGIWISQSFGALPMVYASVFCLSWACRWLILSSYCLLSMWGLYKALTAWSPWERRLCFLLPFVMRVLLCGLRYSPLGGGDPASLVHVVLQDAVSAVGGAIGAMHIPEKWFPGTVDMYLNSHNIMHVLVVMAVYSMHQATVRDLLWMAHVDCRTGNQPTDTFGGLQAAEEL</sequence>
<feature type="transmembrane region" description="Helical" evidence="7">
    <location>
        <begin position="171"/>
        <end position="192"/>
    </location>
</feature>
<protein>
    <recommendedName>
        <fullName evidence="10">Progestin and adipoQ receptor family member 4</fullName>
    </recommendedName>
</protein>
<dbReference type="OrthoDB" id="535992at2759"/>
<comment type="similarity">
    <text evidence="2">Belongs to the ADIPOR family.</text>
</comment>
<dbReference type="FunCoup" id="A0A6L2P8K7">
    <property type="interactions" value="66"/>
</dbReference>
<keyword evidence="6" id="KW-0862">Zinc</keyword>
<evidence type="ECO:0008006" key="10">
    <source>
        <dbReference type="Google" id="ProtNLM"/>
    </source>
</evidence>
<evidence type="ECO:0000256" key="2">
    <source>
        <dbReference type="ARBA" id="ARBA00007018"/>
    </source>
</evidence>
<dbReference type="GO" id="GO:0016020">
    <property type="term" value="C:membrane"/>
    <property type="evidence" value="ECO:0007669"/>
    <property type="project" value="UniProtKB-SubCell"/>
</dbReference>
<dbReference type="Pfam" id="PF03006">
    <property type="entry name" value="HlyIII"/>
    <property type="match status" value="1"/>
</dbReference>
<dbReference type="PANTHER" id="PTHR20855">
    <property type="entry name" value="ADIPOR/PROGESTIN RECEPTOR-RELATED"/>
    <property type="match status" value="1"/>
</dbReference>
<name>A0A6L2P8K7_COPFO</name>
<gene>
    <name evidence="8" type="ORF">Cfor_07558</name>
</gene>
<dbReference type="InterPro" id="IPR004254">
    <property type="entry name" value="AdipoR/HlyIII-related"/>
</dbReference>
<evidence type="ECO:0000256" key="3">
    <source>
        <dbReference type="ARBA" id="ARBA00022692"/>
    </source>
</evidence>
<dbReference type="GO" id="GO:0038023">
    <property type="term" value="F:signaling receptor activity"/>
    <property type="evidence" value="ECO:0007669"/>
    <property type="project" value="TreeGrafter"/>
</dbReference>
<accession>A0A6L2P8K7</accession>
<proteinExistence type="inferred from homology"/>
<evidence type="ECO:0000256" key="6">
    <source>
        <dbReference type="PIRSR" id="PIRSR604254-1"/>
    </source>
</evidence>
<comment type="caution">
    <text evidence="8">The sequence shown here is derived from an EMBL/GenBank/DDBJ whole genome shotgun (WGS) entry which is preliminary data.</text>
</comment>
<evidence type="ECO:0000256" key="1">
    <source>
        <dbReference type="ARBA" id="ARBA00004141"/>
    </source>
</evidence>
<dbReference type="GO" id="GO:0046872">
    <property type="term" value="F:metal ion binding"/>
    <property type="evidence" value="ECO:0007669"/>
    <property type="project" value="UniProtKB-KW"/>
</dbReference>
<feature type="transmembrane region" description="Helical" evidence="7">
    <location>
        <begin position="136"/>
        <end position="159"/>
    </location>
</feature>
<dbReference type="PANTHER" id="PTHR20855:SF138">
    <property type="entry name" value="PROGESTIN AND ADIPOQ RECEPTOR FAMILY MEMBER 4"/>
    <property type="match status" value="1"/>
</dbReference>
<reference evidence="9" key="1">
    <citation type="submission" date="2020-01" db="EMBL/GenBank/DDBJ databases">
        <title>Draft genome sequence of the Termite Coptotermes fromosanus.</title>
        <authorList>
            <person name="Itakura S."/>
            <person name="Yosikawa Y."/>
            <person name="Umezawa K."/>
        </authorList>
    </citation>
    <scope>NUCLEOTIDE SEQUENCE [LARGE SCALE GENOMIC DNA]</scope>
</reference>
<keyword evidence="3 7" id="KW-0812">Transmembrane</keyword>
<keyword evidence="6" id="KW-0479">Metal-binding</keyword>
<feature type="binding site" evidence="6">
    <location>
        <position position="301"/>
    </location>
    <ligand>
        <name>Zn(2+)</name>
        <dbReference type="ChEBI" id="CHEBI:29105"/>
    </ligand>
</feature>